<evidence type="ECO:0000313" key="2">
    <source>
        <dbReference type="Proteomes" id="UP000536685"/>
    </source>
</evidence>
<accession>A0A841AQL0</accession>
<dbReference type="Proteomes" id="UP000536685">
    <property type="component" value="Unassembled WGS sequence"/>
</dbReference>
<dbReference type="EMBL" id="JACHMJ010000001">
    <property type="protein sequence ID" value="MBB5843709.1"/>
    <property type="molecule type" value="Genomic_DNA"/>
</dbReference>
<proteinExistence type="predicted"/>
<organism evidence="1 2">
    <name type="scientific">Conyzicola lurida</name>
    <dbReference type="NCBI Taxonomy" id="1172621"/>
    <lineage>
        <taxon>Bacteria</taxon>
        <taxon>Bacillati</taxon>
        <taxon>Actinomycetota</taxon>
        <taxon>Actinomycetes</taxon>
        <taxon>Micrococcales</taxon>
        <taxon>Microbacteriaceae</taxon>
        <taxon>Conyzicola</taxon>
    </lineage>
</organism>
<evidence type="ECO:0000313" key="1">
    <source>
        <dbReference type="EMBL" id="MBB5843709.1"/>
    </source>
</evidence>
<gene>
    <name evidence="1" type="ORF">HD599_002032</name>
</gene>
<comment type="caution">
    <text evidence="1">The sequence shown here is derived from an EMBL/GenBank/DDBJ whole genome shotgun (WGS) entry which is preliminary data.</text>
</comment>
<keyword evidence="2" id="KW-1185">Reference proteome</keyword>
<dbReference type="AlphaFoldDB" id="A0A841AQL0"/>
<dbReference type="RefSeq" id="WP_184236917.1">
    <property type="nucleotide sequence ID" value="NZ_JACHMJ010000001.1"/>
</dbReference>
<protein>
    <submittedName>
        <fullName evidence="1">Uncharacterized protein</fullName>
    </submittedName>
</protein>
<name>A0A841AQL0_9MICO</name>
<reference evidence="1 2" key="1">
    <citation type="submission" date="2020-08" db="EMBL/GenBank/DDBJ databases">
        <title>Sequencing the genomes of 1000 actinobacteria strains.</title>
        <authorList>
            <person name="Klenk H.-P."/>
        </authorList>
    </citation>
    <scope>NUCLEOTIDE SEQUENCE [LARGE SCALE GENOMIC DNA]</scope>
    <source>
        <strain evidence="1 2">DSM 105784</strain>
    </source>
</reference>
<sequence length="203" mass="20998">MTQLRFDGSIAGFGTASGTRIVVGIWADSPLGRFADVMIEDAAGTRLLIAPSDSVAEFVSTTYVFDEVVVAPVTVTRVAERISVAAGPLAASFVVGGVSPLGRLLRLVPRSIATRPGWLRLIDPVASLIVPGARTAGSAGTGRREFYGVTSARRISSIEAQLRGVDLGVLAPLTPPVRFGFGSAPADPSLVRVVTTIVDTPAG</sequence>